<sequence>MFDFNSLTGNELSLIEDLSGASIARIGDTERPMIKGLYALALVVKRREGNPTLKFNDVLALPLSEINDIVGLNEEVEETEEEGEGDASEPSETA</sequence>
<dbReference type="PATRIC" id="fig|1333857.3.peg.1687"/>
<dbReference type="EMBL" id="ATAO01000181">
    <property type="protein sequence ID" value="EQM78211.1"/>
    <property type="molecule type" value="Genomic_DNA"/>
</dbReference>
<accession>T5K8X3</accession>
<feature type="region of interest" description="Disordered" evidence="1">
    <location>
        <begin position="73"/>
        <end position="94"/>
    </location>
</feature>
<dbReference type="RefSeq" id="WP_021199658.1">
    <property type="nucleotide sequence ID" value="NZ_ATAO01000181.1"/>
</dbReference>
<feature type="compositionally biased region" description="Acidic residues" evidence="1">
    <location>
        <begin position="74"/>
        <end position="94"/>
    </location>
</feature>
<comment type="caution">
    <text evidence="2">The sequence shown here is derived from an EMBL/GenBank/DDBJ whole genome shotgun (WGS) entry which is preliminary data.</text>
</comment>
<protein>
    <submittedName>
        <fullName evidence="2">Uncharacterized protein</fullName>
    </submittedName>
</protein>
<name>T5K8X3_MICMQ</name>
<organism evidence="2 3">
    <name type="scientific">Microbacterium maritypicum MF109</name>
    <dbReference type="NCBI Taxonomy" id="1333857"/>
    <lineage>
        <taxon>Bacteria</taxon>
        <taxon>Bacillati</taxon>
        <taxon>Actinomycetota</taxon>
        <taxon>Actinomycetes</taxon>
        <taxon>Micrococcales</taxon>
        <taxon>Microbacteriaceae</taxon>
        <taxon>Microbacterium</taxon>
    </lineage>
</organism>
<gene>
    <name evidence="2" type="ORF">L687_16930</name>
</gene>
<dbReference type="AlphaFoldDB" id="T5K8X3"/>
<reference evidence="2 3" key="1">
    <citation type="journal article" date="2013" name="Genome Announc.">
        <title>Whole-genome sequences of five oyster-associated bacteria show potential for crude oil hydrocarbon degradation.</title>
        <authorList>
            <person name="Chauhan A."/>
            <person name="Green S."/>
            <person name="Pathak A."/>
            <person name="Thomas J."/>
            <person name="Venkatramanan R."/>
        </authorList>
    </citation>
    <scope>NUCLEOTIDE SEQUENCE [LARGE SCALE GENOMIC DNA]</scope>
    <source>
        <strain evidence="2 3">MF109</strain>
    </source>
</reference>
<dbReference type="Proteomes" id="UP000016033">
    <property type="component" value="Unassembled WGS sequence"/>
</dbReference>
<evidence type="ECO:0000256" key="1">
    <source>
        <dbReference type="SAM" id="MobiDB-lite"/>
    </source>
</evidence>
<evidence type="ECO:0000313" key="3">
    <source>
        <dbReference type="Proteomes" id="UP000016033"/>
    </source>
</evidence>
<proteinExistence type="predicted"/>
<evidence type="ECO:0000313" key="2">
    <source>
        <dbReference type="EMBL" id="EQM78211.1"/>
    </source>
</evidence>